<dbReference type="ExpressionAtlas" id="A0A1W0W1L0">
    <property type="expression patterns" value="baseline and differential"/>
</dbReference>
<evidence type="ECO:0000313" key="5">
    <source>
        <dbReference type="EMBL" id="OQU88274.1"/>
    </source>
</evidence>
<gene>
    <name evidence="5" type="ORF">SORBI_3003G444700</name>
</gene>
<keyword evidence="2" id="KW-0812">Transmembrane</keyword>
<keyword evidence="4" id="KW-0472">Membrane</keyword>
<dbReference type="GO" id="GO:0045037">
    <property type="term" value="P:protein import into chloroplast stroma"/>
    <property type="evidence" value="ECO:0000318"/>
    <property type="project" value="GO_Central"/>
</dbReference>
<dbReference type="InParanoid" id="A0A1W0W1L0"/>
<organism evidence="5 6">
    <name type="scientific">Sorghum bicolor</name>
    <name type="common">Sorghum</name>
    <name type="synonym">Sorghum vulgare</name>
    <dbReference type="NCBI Taxonomy" id="4558"/>
    <lineage>
        <taxon>Eukaryota</taxon>
        <taxon>Viridiplantae</taxon>
        <taxon>Streptophyta</taxon>
        <taxon>Embryophyta</taxon>
        <taxon>Tracheophyta</taxon>
        <taxon>Spermatophyta</taxon>
        <taxon>Magnoliopsida</taxon>
        <taxon>Liliopsida</taxon>
        <taxon>Poales</taxon>
        <taxon>Poaceae</taxon>
        <taxon>PACMAD clade</taxon>
        <taxon>Panicoideae</taxon>
        <taxon>Andropogonodae</taxon>
        <taxon>Andropogoneae</taxon>
        <taxon>Sorghinae</taxon>
        <taxon>Sorghum</taxon>
    </lineage>
</organism>
<proteinExistence type="predicted"/>
<dbReference type="GO" id="GO:0009707">
    <property type="term" value="C:chloroplast outer membrane"/>
    <property type="evidence" value="ECO:0000318"/>
    <property type="project" value="GO_Central"/>
</dbReference>
<dbReference type="EMBL" id="CM000762">
    <property type="protein sequence ID" value="OQU88274.1"/>
    <property type="molecule type" value="Genomic_DNA"/>
</dbReference>
<evidence type="ECO:0000256" key="4">
    <source>
        <dbReference type="ARBA" id="ARBA00023136"/>
    </source>
</evidence>
<accession>A0A1W0W1L0</accession>
<dbReference type="AlphaFoldDB" id="A0A1W0W1L0"/>
<reference evidence="5 6" key="1">
    <citation type="journal article" date="2009" name="Nature">
        <title>The Sorghum bicolor genome and the diversification of grasses.</title>
        <authorList>
            <person name="Paterson A.H."/>
            <person name="Bowers J.E."/>
            <person name="Bruggmann R."/>
            <person name="Dubchak I."/>
            <person name="Grimwood J."/>
            <person name="Gundlach H."/>
            <person name="Haberer G."/>
            <person name="Hellsten U."/>
            <person name="Mitros T."/>
            <person name="Poliakov A."/>
            <person name="Schmutz J."/>
            <person name="Spannagl M."/>
            <person name="Tang H."/>
            <person name="Wang X."/>
            <person name="Wicker T."/>
            <person name="Bharti A.K."/>
            <person name="Chapman J."/>
            <person name="Feltus F.A."/>
            <person name="Gowik U."/>
            <person name="Grigoriev I.V."/>
            <person name="Lyons E."/>
            <person name="Maher C.A."/>
            <person name="Martis M."/>
            <person name="Narechania A."/>
            <person name="Otillar R.P."/>
            <person name="Penning B.W."/>
            <person name="Salamov A.A."/>
            <person name="Wang Y."/>
            <person name="Zhang L."/>
            <person name="Carpita N.C."/>
            <person name="Freeling M."/>
            <person name="Gingle A.R."/>
            <person name="Hash C.T."/>
            <person name="Keller B."/>
            <person name="Klein P."/>
            <person name="Kresovich S."/>
            <person name="McCann M.C."/>
            <person name="Ming R."/>
            <person name="Peterson D.G."/>
            <person name="Mehboob-ur-Rahman"/>
            <person name="Ware D."/>
            <person name="Westhoff P."/>
            <person name="Mayer K.F."/>
            <person name="Messing J."/>
            <person name="Rokhsar D.S."/>
        </authorList>
    </citation>
    <scope>NUCLEOTIDE SEQUENCE [LARGE SCALE GENOMIC DNA]</scope>
    <source>
        <strain evidence="6">cv. BTx623</strain>
    </source>
</reference>
<evidence type="ECO:0000256" key="3">
    <source>
        <dbReference type="ARBA" id="ARBA00022989"/>
    </source>
</evidence>
<dbReference type="PANTHER" id="PTHR15371:SF20">
    <property type="match status" value="1"/>
</dbReference>
<dbReference type="Pfam" id="PF02466">
    <property type="entry name" value="Tim17"/>
    <property type="match status" value="1"/>
</dbReference>
<dbReference type="GO" id="GO:0015171">
    <property type="term" value="F:amino acid transmembrane transporter activity"/>
    <property type="evidence" value="ECO:0000318"/>
    <property type="project" value="GO_Central"/>
</dbReference>
<sequence length="191" mass="20930">MPHGGFSGSLTSPKFDFAVDMGHPFLNRTVDGFIRIGAVYMLHLFLLLLQSINQLHALYTRHLDYILPCHVVMHAYAYTIQVGGCKVAAEETFECLQRGDVSKHKVEHALKKMCKEGAYWGTVAGVYVGVEYGIQKIRGHRDWKNAMVGGALTGALVSAVNNHHRHNVVKNAITGGAIATAAEFLTHLTSS</sequence>
<dbReference type="STRING" id="4558.A0A1W0W1L0"/>
<protein>
    <submittedName>
        <fullName evidence="5">Uncharacterized protein</fullName>
    </submittedName>
</protein>
<reference evidence="6" key="2">
    <citation type="journal article" date="2018" name="Plant J.">
        <title>The Sorghum bicolor reference genome: improved assembly, gene annotations, a transcriptome atlas, and signatures of genome organization.</title>
        <authorList>
            <person name="McCormick R.F."/>
            <person name="Truong S.K."/>
            <person name="Sreedasyam A."/>
            <person name="Jenkins J."/>
            <person name="Shu S."/>
            <person name="Sims D."/>
            <person name="Kennedy M."/>
            <person name="Amirebrahimi M."/>
            <person name="Weers B.D."/>
            <person name="McKinley B."/>
            <person name="Mattison A."/>
            <person name="Morishige D.T."/>
            <person name="Grimwood J."/>
            <person name="Schmutz J."/>
            <person name="Mullet J.E."/>
        </authorList>
    </citation>
    <scope>NUCLEOTIDE SEQUENCE [LARGE SCALE GENOMIC DNA]</scope>
    <source>
        <strain evidence="6">cv. BTx623</strain>
    </source>
</reference>
<comment type="subcellular location">
    <subcellularLocation>
        <location evidence="1">Membrane</location>
        <topology evidence="1">Multi-pass membrane protein</topology>
    </subcellularLocation>
</comment>
<keyword evidence="3" id="KW-1133">Transmembrane helix</keyword>
<evidence type="ECO:0000256" key="1">
    <source>
        <dbReference type="ARBA" id="ARBA00004141"/>
    </source>
</evidence>
<dbReference type="Proteomes" id="UP000000768">
    <property type="component" value="Chromosome 3"/>
</dbReference>
<keyword evidence="6" id="KW-1185">Reference proteome</keyword>
<dbReference type="PANTHER" id="PTHR15371">
    <property type="entry name" value="TIM23"/>
    <property type="match status" value="1"/>
</dbReference>
<evidence type="ECO:0000313" key="6">
    <source>
        <dbReference type="Proteomes" id="UP000000768"/>
    </source>
</evidence>
<dbReference type="Gramene" id="OQU88274">
    <property type="protein sequence ID" value="OQU88274"/>
    <property type="gene ID" value="SORBI_3003G444700"/>
</dbReference>
<evidence type="ECO:0000256" key="2">
    <source>
        <dbReference type="ARBA" id="ARBA00022692"/>
    </source>
</evidence>
<name>A0A1W0W1L0_SORBI</name>
<dbReference type="InterPro" id="IPR045238">
    <property type="entry name" value="Tim23-like"/>
</dbReference>